<protein>
    <recommendedName>
        <fullName evidence="1">Metallo-beta-lactamase domain-containing protein</fullName>
    </recommendedName>
</protein>
<dbReference type="SUPFAM" id="SSF56281">
    <property type="entry name" value="Metallo-hydrolase/oxidoreductase"/>
    <property type="match status" value="1"/>
</dbReference>
<evidence type="ECO:0000313" key="3">
    <source>
        <dbReference type="Proteomes" id="UP000238348"/>
    </source>
</evidence>
<dbReference type="PANTHER" id="PTHR42951">
    <property type="entry name" value="METALLO-BETA-LACTAMASE DOMAIN-CONTAINING"/>
    <property type="match status" value="1"/>
</dbReference>
<accession>A0A2L0EHS6</accession>
<evidence type="ECO:0000259" key="1">
    <source>
        <dbReference type="SMART" id="SM00849"/>
    </source>
</evidence>
<feature type="domain" description="Metallo-beta-lactamase" evidence="1">
    <location>
        <begin position="345"/>
        <end position="530"/>
    </location>
</feature>
<dbReference type="AlphaFoldDB" id="A0A2L0EHS6"/>
<dbReference type="Proteomes" id="UP000238348">
    <property type="component" value="Chromosome"/>
</dbReference>
<dbReference type="PANTHER" id="PTHR42951:SF20">
    <property type="entry name" value="BETA LACTAMASE"/>
    <property type="match status" value="1"/>
</dbReference>
<dbReference type="Pfam" id="PF00753">
    <property type="entry name" value="Lactamase_B"/>
    <property type="match status" value="1"/>
</dbReference>
<dbReference type="SMART" id="SM00849">
    <property type="entry name" value="Lactamase_B"/>
    <property type="match status" value="1"/>
</dbReference>
<evidence type="ECO:0000313" key="2">
    <source>
        <dbReference type="EMBL" id="AUX38852.1"/>
    </source>
</evidence>
<dbReference type="InterPro" id="IPR001279">
    <property type="entry name" value="Metallo-B-lactamas"/>
</dbReference>
<name>A0A2L0EHS6_SORCE</name>
<gene>
    <name evidence="2" type="ORF">SOCE26_002320</name>
</gene>
<dbReference type="InterPro" id="IPR036866">
    <property type="entry name" value="RibonucZ/Hydroxyglut_hydro"/>
</dbReference>
<dbReference type="EMBL" id="CP012673">
    <property type="protein sequence ID" value="AUX38852.1"/>
    <property type="molecule type" value="Genomic_DNA"/>
</dbReference>
<organism evidence="2 3">
    <name type="scientific">Sorangium cellulosum</name>
    <name type="common">Polyangium cellulosum</name>
    <dbReference type="NCBI Taxonomy" id="56"/>
    <lineage>
        <taxon>Bacteria</taxon>
        <taxon>Pseudomonadati</taxon>
        <taxon>Myxococcota</taxon>
        <taxon>Polyangia</taxon>
        <taxon>Polyangiales</taxon>
        <taxon>Polyangiaceae</taxon>
        <taxon>Sorangium</taxon>
    </lineage>
</organism>
<sequence>MHEITSSKILASHSLFGSRALRAVAIAASAALAGCAEDPDIPAAPDESPLEKAFAAIGGRDAVTALSTFRIESSGSRWLRGEAYSPDQPASYVGDFTLDLDVDATGDRFRLHYARDIHFLGMIYKTDYDLILNGEKGHVEGTDGIFGPTGEVPSDRWASTRKQQRLLNPHFVLRDIAADPALVLDDKGESVVYGKRYQLVVVHDAVSPLTLYVDAATGTIDRVTITENDPVVRDTTLEIAYAGWAQAQGGSLSFPSEVSILKNGELVHHETRSSVEVGGSLAAETFALPDGMIPEFSPDQATRGEIEHEYHEDVESVGVPFDAYARSDISAAEIAPGIHHLTGGSHHSLLVEQANGLILVEAPLGEVRSQAILDWVGSTFNSKPITHVVATHFHSDHSAGVRTIAAAGAEVVVGEPSVRFYQDVFARESTILPDALAKRSITPKIRAVARDGQLVLEDERRPVVIYPVQNSHAVDMVFAYVPQEKLVFVSDLLIAATPLVITPPFTNFGRELNDAIEALGIEVSTFAAAHGAGTNTYTEFVAALGL</sequence>
<proteinExistence type="predicted"/>
<reference evidence="2 3" key="1">
    <citation type="submission" date="2015-09" db="EMBL/GenBank/DDBJ databases">
        <title>Sorangium comparison.</title>
        <authorList>
            <person name="Zaburannyi N."/>
            <person name="Bunk B."/>
            <person name="Overmann J."/>
            <person name="Mueller R."/>
        </authorList>
    </citation>
    <scope>NUCLEOTIDE SEQUENCE [LARGE SCALE GENOMIC DNA]</scope>
    <source>
        <strain evidence="2 3">So ce26</strain>
    </source>
</reference>
<dbReference type="InterPro" id="IPR050855">
    <property type="entry name" value="NDM-1-like"/>
</dbReference>
<dbReference type="Gene3D" id="3.60.15.10">
    <property type="entry name" value="Ribonuclease Z/Hydroxyacylglutathione hydrolase-like"/>
    <property type="match status" value="1"/>
</dbReference>